<reference evidence="1 2" key="1">
    <citation type="journal article" date="2018" name="Science">
        <title>The opium poppy genome and morphinan production.</title>
        <authorList>
            <person name="Guo L."/>
            <person name="Winzer T."/>
            <person name="Yang X."/>
            <person name="Li Y."/>
            <person name="Ning Z."/>
            <person name="He Z."/>
            <person name="Teodor R."/>
            <person name="Lu Y."/>
            <person name="Bowser T.A."/>
            <person name="Graham I.A."/>
            <person name="Ye K."/>
        </authorList>
    </citation>
    <scope>NUCLEOTIDE SEQUENCE [LARGE SCALE GENOMIC DNA]</scope>
    <source>
        <strain evidence="2">cv. HN1</strain>
        <tissue evidence="1">Leaves</tissue>
    </source>
</reference>
<evidence type="ECO:0000313" key="1">
    <source>
        <dbReference type="EMBL" id="RZC72312.1"/>
    </source>
</evidence>
<keyword evidence="2" id="KW-1185">Reference proteome</keyword>
<organism evidence="1 2">
    <name type="scientific">Papaver somniferum</name>
    <name type="common">Opium poppy</name>
    <dbReference type="NCBI Taxonomy" id="3469"/>
    <lineage>
        <taxon>Eukaryota</taxon>
        <taxon>Viridiplantae</taxon>
        <taxon>Streptophyta</taxon>
        <taxon>Embryophyta</taxon>
        <taxon>Tracheophyta</taxon>
        <taxon>Spermatophyta</taxon>
        <taxon>Magnoliopsida</taxon>
        <taxon>Ranunculales</taxon>
        <taxon>Papaveraceae</taxon>
        <taxon>Papaveroideae</taxon>
        <taxon>Papaver</taxon>
    </lineage>
</organism>
<dbReference type="Gramene" id="RZC72312">
    <property type="protein sequence ID" value="RZC72312"/>
    <property type="gene ID" value="C5167_035453"/>
</dbReference>
<dbReference type="EMBL" id="CM010721">
    <property type="protein sequence ID" value="RZC72312.1"/>
    <property type="molecule type" value="Genomic_DNA"/>
</dbReference>
<evidence type="ECO:0000313" key="2">
    <source>
        <dbReference type="Proteomes" id="UP000316621"/>
    </source>
</evidence>
<dbReference type="Proteomes" id="UP000316621">
    <property type="component" value="Chromosome 7"/>
</dbReference>
<sequence>MVGSSLYIALGTGYWTVALSPGLHHSRSSPDSLWFEKGTKDRLKNRETAIFLRSRIQKL</sequence>
<accession>A0A4Y7KIV4</accession>
<name>A0A4Y7KIV4_PAPSO</name>
<gene>
    <name evidence="1" type="ORF">C5167_035453</name>
</gene>
<proteinExistence type="predicted"/>
<dbReference type="AlphaFoldDB" id="A0A4Y7KIV4"/>
<protein>
    <submittedName>
        <fullName evidence="1">Uncharacterized protein</fullName>
    </submittedName>
</protein>